<dbReference type="Proteomes" id="UP000230709">
    <property type="component" value="Chromosome"/>
</dbReference>
<evidence type="ECO:0000256" key="1">
    <source>
        <dbReference type="SAM" id="SignalP"/>
    </source>
</evidence>
<dbReference type="KEGG" id="mtw:CQW49_11375"/>
<name>A0A2D2D678_METT3</name>
<reference evidence="3" key="1">
    <citation type="submission" date="2017-10" db="EMBL/GenBank/DDBJ databases">
        <title>Completed PacBio SMRT sequence of Methylosinus trichosporium OB3b reveals presence of a third large plasmid.</title>
        <authorList>
            <person name="Charles T.C."/>
            <person name="Lynch M.D.J."/>
            <person name="Heil J.R."/>
            <person name="Cheng J."/>
        </authorList>
    </citation>
    <scope>NUCLEOTIDE SEQUENCE [LARGE SCALE GENOMIC DNA]</scope>
    <source>
        <strain evidence="3">OB3b</strain>
    </source>
</reference>
<keyword evidence="1" id="KW-0732">Signal</keyword>
<sequence>MRMIFGFSLFIALMAAAPASAQGTSKQRSACTNDAYRFCERFVPDADTVAQCLRANLGSLSRACRAQILGASKGKKRGRRH</sequence>
<organism evidence="2 3">
    <name type="scientific">Methylosinus trichosporium (strain ATCC 35070 / NCIMB 11131 / UNIQEM 75 / OB3b)</name>
    <dbReference type="NCBI Taxonomy" id="595536"/>
    <lineage>
        <taxon>Bacteria</taxon>
        <taxon>Pseudomonadati</taxon>
        <taxon>Pseudomonadota</taxon>
        <taxon>Alphaproteobacteria</taxon>
        <taxon>Hyphomicrobiales</taxon>
        <taxon>Methylocystaceae</taxon>
        <taxon>Methylosinus</taxon>
    </lineage>
</organism>
<feature type="chain" id="PRO_5013655909" description="3',5'-cyclic-nucleotide phosphodiesterase" evidence="1">
    <location>
        <begin position="22"/>
        <end position="81"/>
    </location>
</feature>
<evidence type="ECO:0000313" key="2">
    <source>
        <dbReference type="EMBL" id="ATQ70339.1"/>
    </source>
</evidence>
<dbReference type="RefSeq" id="WP_003614186.1">
    <property type="nucleotide sequence ID" value="NZ_ADVE02000001.1"/>
</dbReference>
<protein>
    <recommendedName>
        <fullName evidence="4">3',5'-cyclic-nucleotide phosphodiesterase</fullName>
    </recommendedName>
</protein>
<keyword evidence="3" id="KW-1185">Reference proteome</keyword>
<evidence type="ECO:0008006" key="4">
    <source>
        <dbReference type="Google" id="ProtNLM"/>
    </source>
</evidence>
<feature type="signal peptide" evidence="1">
    <location>
        <begin position="1"/>
        <end position="21"/>
    </location>
</feature>
<gene>
    <name evidence="2" type="ORF">CQW49_11375</name>
</gene>
<evidence type="ECO:0000313" key="3">
    <source>
        <dbReference type="Proteomes" id="UP000230709"/>
    </source>
</evidence>
<proteinExistence type="predicted"/>
<accession>A0A2D2D678</accession>
<dbReference type="AlphaFoldDB" id="A0A2D2D678"/>
<dbReference type="EMBL" id="CP023737">
    <property type="protein sequence ID" value="ATQ70339.1"/>
    <property type="molecule type" value="Genomic_DNA"/>
</dbReference>